<keyword evidence="3" id="KW-0804">Transcription</keyword>
<dbReference type="Pfam" id="PF00392">
    <property type="entry name" value="GntR"/>
    <property type="match status" value="1"/>
</dbReference>
<comment type="caution">
    <text evidence="5">The sequence shown here is derived from an EMBL/GenBank/DDBJ whole genome shotgun (WGS) entry which is preliminary data.</text>
</comment>
<keyword evidence="2" id="KW-0238">DNA-binding</keyword>
<evidence type="ECO:0000256" key="3">
    <source>
        <dbReference type="ARBA" id="ARBA00023163"/>
    </source>
</evidence>
<dbReference type="PANTHER" id="PTHR43537:SF5">
    <property type="entry name" value="UXU OPERON TRANSCRIPTIONAL REGULATOR"/>
    <property type="match status" value="1"/>
</dbReference>
<dbReference type="Pfam" id="PF07729">
    <property type="entry name" value="FCD"/>
    <property type="match status" value="1"/>
</dbReference>
<dbReference type="CDD" id="cd07377">
    <property type="entry name" value="WHTH_GntR"/>
    <property type="match status" value="1"/>
</dbReference>
<reference evidence="6" key="1">
    <citation type="journal article" date="2019" name="Int. J. Syst. Evol. Microbiol.">
        <title>The Global Catalogue of Microorganisms (GCM) 10K type strain sequencing project: providing services to taxonomists for standard genome sequencing and annotation.</title>
        <authorList>
            <consortium name="The Broad Institute Genomics Platform"/>
            <consortium name="The Broad Institute Genome Sequencing Center for Infectious Disease"/>
            <person name="Wu L."/>
            <person name="Ma J."/>
        </authorList>
    </citation>
    <scope>NUCLEOTIDE SEQUENCE [LARGE SCALE GENOMIC DNA]</scope>
    <source>
        <strain evidence="6">KCTC 42182</strain>
    </source>
</reference>
<dbReference type="RefSeq" id="WP_379729634.1">
    <property type="nucleotide sequence ID" value="NZ_JBHRYJ010000006.1"/>
</dbReference>
<gene>
    <name evidence="5" type="ORF">ACFOOQ_20785</name>
</gene>
<dbReference type="InterPro" id="IPR000524">
    <property type="entry name" value="Tscrpt_reg_HTH_GntR"/>
</dbReference>
<evidence type="ECO:0000256" key="1">
    <source>
        <dbReference type="ARBA" id="ARBA00023015"/>
    </source>
</evidence>
<sequence>MRLASKPVGLPAIASQDLVSQIARMLTDAVVAGRLVPGAKVAEAVIARELGVSRAPVREAGRLLESQGLLVAIPGRGFFVRTHKPADIDDLYDLRICIEKHAAILAARNLTPENRTALRRQLAVLYETADTNDPARQVEEDYRFHRLICEISGNRRLLKLFDDLASEMRIVIGLIGRLYDDPHRIAQTHGPLLVAIENGDAEQIGASVEYHLNDAWRGVAGLVRGLPAHVAADLEQDKTEPSA</sequence>
<accession>A0ABV7VLQ3</accession>
<feature type="domain" description="HTH gntR-type" evidence="4">
    <location>
        <begin position="16"/>
        <end position="83"/>
    </location>
</feature>
<dbReference type="Gene3D" id="1.10.10.10">
    <property type="entry name" value="Winged helix-like DNA-binding domain superfamily/Winged helix DNA-binding domain"/>
    <property type="match status" value="1"/>
</dbReference>
<name>A0ABV7VLQ3_9PROT</name>
<dbReference type="PANTHER" id="PTHR43537">
    <property type="entry name" value="TRANSCRIPTIONAL REGULATOR, GNTR FAMILY"/>
    <property type="match status" value="1"/>
</dbReference>
<dbReference type="InterPro" id="IPR036390">
    <property type="entry name" value="WH_DNA-bd_sf"/>
</dbReference>
<dbReference type="SMART" id="SM00895">
    <property type="entry name" value="FCD"/>
    <property type="match status" value="1"/>
</dbReference>
<organism evidence="5 6">
    <name type="scientific">Ferrovibrio xuzhouensis</name>
    <dbReference type="NCBI Taxonomy" id="1576914"/>
    <lineage>
        <taxon>Bacteria</taxon>
        <taxon>Pseudomonadati</taxon>
        <taxon>Pseudomonadota</taxon>
        <taxon>Alphaproteobacteria</taxon>
        <taxon>Rhodospirillales</taxon>
        <taxon>Rhodospirillaceae</taxon>
        <taxon>Ferrovibrio</taxon>
    </lineage>
</organism>
<dbReference type="SMART" id="SM00345">
    <property type="entry name" value="HTH_GNTR"/>
    <property type="match status" value="1"/>
</dbReference>
<evidence type="ECO:0000313" key="6">
    <source>
        <dbReference type="Proteomes" id="UP001595711"/>
    </source>
</evidence>
<evidence type="ECO:0000259" key="4">
    <source>
        <dbReference type="PROSITE" id="PS50949"/>
    </source>
</evidence>
<dbReference type="Gene3D" id="1.20.120.530">
    <property type="entry name" value="GntR ligand-binding domain-like"/>
    <property type="match status" value="1"/>
</dbReference>
<dbReference type="EMBL" id="JBHRYJ010000006">
    <property type="protein sequence ID" value="MFC3678002.1"/>
    <property type="molecule type" value="Genomic_DNA"/>
</dbReference>
<keyword evidence="6" id="KW-1185">Reference proteome</keyword>
<dbReference type="PROSITE" id="PS50949">
    <property type="entry name" value="HTH_GNTR"/>
    <property type="match status" value="1"/>
</dbReference>
<dbReference type="SUPFAM" id="SSF46785">
    <property type="entry name" value="Winged helix' DNA-binding domain"/>
    <property type="match status" value="1"/>
</dbReference>
<dbReference type="Proteomes" id="UP001595711">
    <property type="component" value="Unassembled WGS sequence"/>
</dbReference>
<proteinExistence type="predicted"/>
<dbReference type="InterPro" id="IPR036388">
    <property type="entry name" value="WH-like_DNA-bd_sf"/>
</dbReference>
<evidence type="ECO:0000313" key="5">
    <source>
        <dbReference type="EMBL" id="MFC3678002.1"/>
    </source>
</evidence>
<protein>
    <submittedName>
        <fullName evidence="5">GntR family transcriptional regulator</fullName>
    </submittedName>
</protein>
<keyword evidence="1" id="KW-0805">Transcription regulation</keyword>
<dbReference type="SUPFAM" id="SSF48008">
    <property type="entry name" value="GntR ligand-binding domain-like"/>
    <property type="match status" value="1"/>
</dbReference>
<dbReference type="InterPro" id="IPR008920">
    <property type="entry name" value="TF_FadR/GntR_C"/>
</dbReference>
<evidence type="ECO:0000256" key="2">
    <source>
        <dbReference type="ARBA" id="ARBA00023125"/>
    </source>
</evidence>
<dbReference type="InterPro" id="IPR011711">
    <property type="entry name" value="GntR_C"/>
</dbReference>